<gene>
    <name evidence="1" type="ORF">E4U91_00595</name>
</gene>
<dbReference type="EMBL" id="SZNQ01000001">
    <property type="protein sequence ID" value="TKS98782.1"/>
    <property type="molecule type" value="Genomic_DNA"/>
</dbReference>
<dbReference type="RefSeq" id="WP_137304691.1">
    <property type="nucleotide sequence ID" value="NZ_SZNQ01000001.1"/>
</dbReference>
<evidence type="ECO:0000313" key="2">
    <source>
        <dbReference type="Proteomes" id="UP000305929"/>
    </source>
</evidence>
<dbReference type="Pfam" id="PF10604">
    <property type="entry name" value="Polyketide_cyc2"/>
    <property type="match status" value="1"/>
</dbReference>
<dbReference type="AlphaFoldDB" id="A0A4V6AV73"/>
<dbReference type="Gene3D" id="3.30.530.20">
    <property type="match status" value="2"/>
</dbReference>
<dbReference type="InterPro" id="IPR019587">
    <property type="entry name" value="Polyketide_cyclase/dehydratase"/>
</dbReference>
<dbReference type="SUPFAM" id="SSF55961">
    <property type="entry name" value="Bet v1-like"/>
    <property type="match status" value="2"/>
</dbReference>
<reference evidence="1 2" key="1">
    <citation type="submission" date="2019-04" db="EMBL/GenBank/DDBJ databases">
        <title>Streptomyces lasaliensis sp. nov., an Actinomycete isolated from soil which produces the polyether antibiotic lasalocid.</title>
        <authorList>
            <person name="Erwin G."/>
            <person name="Haber C."/>
        </authorList>
    </citation>
    <scope>NUCLEOTIDE SEQUENCE [LARGE SCALE GENOMIC DNA]</scope>
    <source>
        <strain evidence="1 2">X-537</strain>
    </source>
</reference>
<sequence>MSGERVEGATHTVEVAAPAGVVYAVLADATKLPLYFSPNIHAERLDFDGESERLRMWSLVDGQLKSWTSWRHLDAVRRRIDFRQEPPASPLTSMNGTLQVTERGPHRTELHLRYHYGVDTARPADRAWAERAAHDISRTQLAELKSYAERWTRLDDLVLSFEEAVRVHGPAELVYDFLYRAGDWPDLVPHVTRTDVHEDTPGVQRMTMETLTEYGCHTTDSVRICFPHAGRIVHKQTAPHVLLEAHTGEWSVLPDERGVTVLAQHSVVLREDNAAAVLGHHADLAHTRRHVREELGRDSRALLAHAKRHAESAVRML</sequence>
<evidence type="ECO:0000313" key="1">
    <source>
        <dbReference type="EMBL" id="TKS98782.1"/>
    </source>
</evidence>
<keyword evidence="2" id="KW-1185">Reference proteome</keyword>
<proteinExistence type="predicted"/>
<comment type="caution">
    <text evidence="1">The sequence shown here is derived from an EMBL/GenBank/DDBJ whole genome shotgun (WGS) entry which is preliminary data.</text>
</comment>
<dbReference type="OrthoDB" id="3419705at2"/>
<organism evidence="1 2">
    <name type="scientific">Streptomyces lasalocidi</name>
    <name type="common">Streptomyces lasaliensis</name>
    <dbReference type="NCBI Taxonomy" id="324833"/>
    <lineage>
        <taxon>Bacteria</taxon>
        <taxon>Bacillati</taxon>
        <taxon>Actinomycetota</taxon>
        <taxon>Actinomycetes</taxon>
        <taxon>Kitasatosporales</taxon>
        <taxon>Streptomycetaceae</taxon>
        <taxon>Streptomyces</taxon>
    </lineage>
</organism>
<protein>
    <submittedName>
        <fullName evidence="1">Cyclase</fullName>
    </submittedName>
</protein>
<dbReference type="InterPro" id="IPR023393">
    <property type="entry name" value="START-like_dom_sf"/>
</dbReference>
<dbReference type="CDD" id="cd08861">
    <property type="entry name" value="OtcD1_ARO-CYC_like"/>
    <property type="match status" value="2"/>
</dbReference>
<dbReference type="Proteomes" id="UP000305929">
    <property type="component" value="Unassembled WGS sequence"/>
</dbReference>
<accession>A0A4V6AV73</accession>
<name>A0A4V6AV73_STRLS</name>